<dbReference type="Proteomes" id="UP000309667">
    <property type="component" value="Unassembled WGS sequence"/>
</dbReference>
<keyword evidence="2" id="KW-1185">Reference proteome</keyword>
<reference evidence="1 2" key="1">
    <citation type="submission" date="2019-04" db="EMBL/GenBank/DDBJ databases">
        <title>Genome sequence of strain 7209-2.</title>
        <authorList>
            <person name="Gao J."/>
            <person name="Sun J."/>
        </authorList>
    </citation>
    <scope>NUCLEOTIDE SEQUENCE [LARGE SCALE GENOMIC DNA]</scope>
    <source>
        <strain evidence="1 2">7209-2</strain>
    </source>
</reference>
<sequence length="383" mass="43670">MDDVLDASNIGPEPSEEYIHALSVLDNVVRDCMYVSKRAGGLPSPTSAHFFASVLFTALVTRGVSLVNLAPHSPWASKLIEHWDYSSLTGIVRTMVEIRVAYFYLCREQCTEDEWYCRWNLFNLHDCCSRIRLFEALGATEEVEGFRVQADELRDRLRANSFFTNLDPKRHKKLLHGQTAYLFPLEEIAERAGIAIGSFRWLYVLFSAHVHSLPMSFYRMGGDNPERGRGLPSPVEEGYSTLCLSLASVLLTATRDEFSALFDDMTEEPEYPTFDDEAEAEVTDALDIGGSTIVPVSDDMKFEIQRLSETSYQFRYLRLPGEELVLERVEDEETGTSLKWFDPYYWRFLLNGKPATENDLSALEDRPYMIKVDHADATIKFIG</sequence>
<evidence type="ECO:0000313" key="2">
    <source>
        <dbReference type="Proteomes" id="UP000309667"/>
    </source>
</evidence>
<proteinExistence type="predicted"/>
<dbReference type="InterPro" id="IPR043733">
    <property type="entry name" value="DUF5677"/>
</dbReference>
<dbReference type="Pfam" id="PF18928">
    <property type="entry name" value="DUF5677"/>
    <property type="match status" value="1"/>
</dbReference>
<comment type="caution">
    <text evidence="1">The sequence shown here is derived from an EMBL/GenBank/DDBJ whole genome shotgun (WGS) entry which is preliminary data.</text>
</comment>
<accession>A0ABY2R1K1</accession>
<evidence type="ECO:0000313" key="1">
    <source>
        <dbReference type="EMBL" id="THV17588.1"/>
    </source>
</evidence>
<gene>
    <name evidence="1" type="ORF">E9677_03795</name>
</gene>
<dbReference type="EMBL" id="STGT01000001">
    <property type="protein sequence ID" value="THV17588.1"/>
    <property type="molecule type" value="Genomic_DNA"/>
</dbReference>
<organism evidence="1 2">
    <name type="scientific">Rhizobium rhizophilum</name>
    <dbReference type="NCBI Taxonomy" id="1850373"/>
    <lineage>
        <taxon>Bacteria</taxon>
        <taxon>Pseudomonadati</taxon>
        <taxon>Pseudomonadota</taxon>
        <taxon>Alphaproteobacteria</taxon>
        <taxon>Hyphomicrobiales</taxon>
        <taxon>Rhizobiaceae</taxon>
        <taxon>Rhizobium/Agrobacterium group</taxon>
        <taxon>Rhizobium</taxon>
    </lineage>
</organism>
<name>A0ABY2R1K1_9HYPH</name>
<protein>
    <submittedName>
        <fullName evidence="1">Uncharacterized protein</fullName>
    </submittedName>
</protein>